<keyword evidence="1" id="KW-0812">Transmembrane</keyword>
<name>A0ABP0TB06_9BRYO</name>
<keyword evidence="1" id="KW-0472">Membrane</keyword>
<organism evidence="2 3">
    <name type="scientific">Sphagnum troendelagicum</name>
    <dbReference type="NCBI Taxonomy" id="128251"/>
    <lineage>
        <taxon>Eukaryota</taxon>
        <taxon>Viridiplantae</taxon>
        <taxon>Streptophyta</taxon>
        <taxon>Embryophyta</taxon>
        <taxon>Bryophyta</taxon>
        <taxon>Sphagnophytina</taxon>
        <taxon>Sphagnopsida</taxon>
        <taxon>Sphagnales</taxon>
        <taxon>Sphagnaceae</taxon>
        <taxon>Sphagnum</taxon>
    </lineage>
</organism>
<sequence>MARSGFREAPSPWVPVTILGVILVIIVLPFSRPEPAIAYQAPRQGGFALPLLWIPVLLIVLFQWMTGSRPEVYGGRPYGASSREALGLAAGPPGYYNSRAAIGGPWSSVARSSWNEYHRQSNYSVGNLLWTSFMDVGGHWILIFVGIMFFSMMVGSRTAYGAAGPTYATTPAFSFPWSLFFPWRPVVQLPAY</sequence>
<evidence type="ECO:0000313" key="3">
    <source>
        <dbReference type="Proteomes" id="UP001497512"/>
    </source>
</evidence>
<feature type="transmembrane region" description="Helical" evidence="1">
    <location>
        <begin position="47"/>
        <end position="65"/>
    </location>
</feature>
<evidence type="ECO:0000313" key="2">
    <source>
        <dbReference type="EMBL" id="CAK9190875.1"/>
    </source>
</evidence>
<dbReference type="Proteomes" id="UP001497512">
    <property type="component" value="Chromosome 1"/>
</dbReference>
<dbReference type="EMBL" id="OZ019893">
    <property type="protein sequence ID" value="CAK9190875.1"/>
    <property type="molecule type" value="Genomic_DNA"/>
</dbReference>
<evidence type="ECO:0000256" key="1">
    <source>
        <dbReference type="SAM" id="Phobius"/>
    </source>
</evidence>
<reference evidence="2 3" key="1">
    <citation type="submission" date="2024-02" db="EMBL/GenBank/DDBJ databases">
        <authorList>
            <consortium name="ELIXIR-Norway"/>
            <consortium name="Elixir Norway"/>
        </authorList>
    </citation>
    <scope>NUCLEOTIDE SEQUENCE [LARGE SCALE GENOMIC DNA]</scope>
</reference>
<feature type="transmembrane region" description="Helical" evidence="1">
    <location>
        <begin position="128"/>
        <end position="150"/>
    </location>
</feature>
<feature type="transmembrane region" description="Helical" evidence="1">
    <location>
        <begin position="12"/>
        <end position="31"/>
    </location>
</feature>
<gene>
    <name evidence="2" type="ORF">CSSPTR1EN2_LOCUS1109</name>
</gene>
<keyword evidence="3" id="KW-1185">Reference proteome</keyword>
<proteinExistence type="predicted"/>
<accession>A0ABP0TB06</accession>
<protein>
    <submittedName>
        <fullName evidence="2">Uncharacterized protein</fullName>
    </submittedName>
</protein>
<keyword evidence="1" id="KW-1133">Transmembrane helix</keyword>